<evidence type="ECO:0000313" key="3">
    <source>
        <dbReference type="Proteomes" id="UP000006882"/>
    </source>
</evidence>
<evidence type="ECO:0000256" key="1">
    <source>
        <dbReference type="SAM" id="MobiDB-lite"/>
    </source>
</evidence>
<dbReference type="GO" id="GO:0006325">
    <property type="term" value="P:chromatin organization"/>
    <property type="evidence" value="ECO:0007669"/>
    <property type="project" value="InterPro"/>
</dbReference>
<feature type="region of interest" description="Disordered" evidence="1">
    <location>
        <begin position="58"/>
        <end position="147"/>
    </location>
</feature>
<dbReference type="GO" id="GO:0006351">
    <property type="term" value="P:DNA-templated transcription"/>
    <property type="evidence" value="ECO:0007669"/>
    <property type="project" value="InterPro"/>
</dbReference>
<dbReference type="GO" id="GO:0005634">
    <property type="term" value="C:nucleus"/>
    <property type="evidence" value="ECO:0007669"/>
    <property type="project" value="InterPro"/>
</dbReference>
<feature type="compositionally biased region" description="Polar residues" evidence="1">
    <location>
        <begin position="80"/>
        <end position="89"/>
    </location>
</feature>
<dbReference type="EMBL" id="CM007658">
    <property type="protein sequence ID" value="ONH90360.1"/>
    <property type="molecule type" value="Genomic_DNA"/>
</dbReference>
<accession>A0A251MTC4</accession>
<dbReference type="PANTHER" id="PTHR13831">
    <property type="entry name" value="MEMBER OF THE HIR1 FAMILY OF WD-REPEAT PROTEINS"/>
    <property type="match status" value="1"/>
</dbReference>
<keyword evidence="3" id="KW-1185">Reference proteome</keyword>
<dbReference type="PANTHER" id="PTHR13831:SF0">
    <property type="entry name" value="PROTEIN HIRA"/>
    <property type="match status" value="1"/>
</dbReference>
<reference evidence="2 3" key="1">
    <citation type="journal article" date="2013" name="Nat. Genet.">
        <title>The high-quality draft genome of peach (Prunus persica) identifies unique patterns of genetic diversity, domestication and genome evolution.</title>
        <authorList>
            <consortium name="International Peach Genome Initiative"/>
            <person name="Verde I."/>
            <person name="Abbott A.G."/>
            <person name="Scalabrin S."/>
            <person name="Jung S."/>
            <person name="Shu S."/>
            <person name="Marroni F."/>
            <person name="Zhebentyayeva T."/>
            <person name="Dettori M.T."/>
            <person name="Grimwood J."/>
            <person name="Cattonaro F."/>
            <person name="Zuccolo A."/>
            <person name="Rossini L."/>
            <person name="Jenkins J."/>
            <person name="Vendramin E."/>
            <person name="Meisel L.A."/>
            <person name="Decroocq V."/>
            <person name="Sosinski B."/>
            <person name="Prochnik S."/>
            <person name="Mitros T."/>
            <person name="Policriti A."/>
            <person name="Cipriani G."/>
            <person name="Dondini L."/>
            <person name="Ficklin S."/>
            <person name="Goodstein D.M."/>
            <person name="Xuan P."/>
            <person name="Del Fabbro C."/>
            <person name="Aramini V."/>
            <person name="Copetti D."/>
            <person name="Gonzalez S."/>
            <person name="Horner D.S."/>
            <person name="Falchi R."/>
            <person name="Lucas S."/>
            <person name="Mica E."/>
            <person name="Maldonado J."/>
            <person name="Lazzari B."/>
            <person name="Bielenberg D."/>
            <person name="Pirona R."/>
            <person name="Miculan M."/>
            <person name="Barakat A."/>
            <person name="Testolin R."/>
            <person name="Stella A."/>
            <person name="Tartarini S."/>
            <person name="Tonutti P."/>
            <person name="Arus P."/>
            <person name="Orellana A."/>
            <person name="Wells C."/>
            <person name="Main D."/>
            <person name="Vizzotto G."/>
            <person name="Silva H."/>
            <person name="Salamini F."/>
            <person name="Schmutz J."/>
            <person name="Morgante M."/>
            <person name="Rokhsar D.S."/>
        </authorList>
    </citation>
    <scope>NUCLEOTIDE SEQUENCE [LARGE SCALE GENOMIC DNA]</scope>
    <source>
        <strain evidence="3">cv. Nemared</strain>
    </source>
</reference>
<gene>
    <name evidence="2" type="ORF">PRUPE_8G049500</name>
</gene>
<dbReference type="AlphaFoldDB" id="A0A251MTC4"/>
<dbReference type="Gramene" id="ONH90360">
    <property type="protein sequence ID" value="ONH90360"/>
    <property type="gene ID" value="PRUPE_8G049500"/>
</dbReference>
<dbReference type="Proteomes" id="UP000006882">
    <property type="component" value="Chromosome G8"/>
</dbReference>
<protein>
    <submittedName>
        <fullName evidence="2">Uncharacterized protein</fullName>
    </submittedName>
</protein>
<feature type="compositionally biased region" description="Polar residues" evidence="1">
    <location>
        <begin position="127"/>
        <end position="147"/>
    </location>
</feature>
<dbReference type="InterPro" id="IPR031120">
    <property type="entry name" value="HIR1-like"/>
</dbReference>
<feature type="compositionally biased region" description="Basic and acidic residues" evidence="1">
    <location>
        <begin position="105"/>
        <end position="119"/>
    </location>
</feature>
<evidence type="ECO:0000313" key="2">
    <source>
        <dbReference type="EMBL" id="ONH90360.1"/>
    </source>
</evidence>
<sequence>MVEDTPLDPKNLAWDPYVLGMRKHKLLREDILPAMASNRKVQRLLNEFMDLISEYESAETNLEKRSQTSPTARPPAADQMDSSGTNQKDSVPAATDQKKSVPASIDEKDSSQLAADKENSAQAAEDTVNSDPQMINQVSLAPQDAGS</sequence>
<organism evidence="2 3">
    <name type="scientific">Prunus persica</name>
    <name type="common">Peach</name>
    <name type="synonym">Amygdalus persica</name>
    <dbReference type="NCBI Taxonomy" id="3760"/>
    <lineage>
        <taxon>Eukaryota</taxon>
        <taxon>Viridiplantae</taxon>
        <taxon>Streptophyta</taxon>
        <taxon>Embryophyta</taxon>
        <taxon>Tracheophyta</taxon>
        <taxon>Spermatophyta</taxon>
        <taxon>Magnoliopsida</taxon>
        <taxon>eudicotyledons</taxon>
        <taxon>Gunneridae</taxon>
        <taxon>Pentapetalae</taxon>
        <taxon>rosids</taxon>
        <taxon>fabids</taxon>
        <taxon>Rosales</taxon>
        <taxon>Rosaceae</taxon>
        <taxon>Amygdaloideae</taxon>
        <taxon>Amygdaleae</taxon>
        <taxon>Prunus</taxon>
    </lineage>
</organism>
<proteinExistence type="predicted"/>
<name>A0A251MTC4_PRUPE</name>